<dbReference type="Gene3D" id="2.40.10.120">
    <property type="match status" value="1"/>
</dbReference>
<evidence type="ECO:0000313" key="3">
    <source>
        <dbReference type="EMBL" id="PRP96452.1"/>
    </source>
</evidence>
<dbReference type="GO" id="GO:0006508">
    <property type="term" value="P:proteolysis"/>
    <property type="evidence" value="ECO:0007669"/>
    <property type="project" value="UniProtKB-KW"/>
</dbReference>
<dbReference type="EC" id="3.4.21.107" evidence="3"/>
<dbReference type="SUPFAM" id="SSF50494">
    <property type="entry name" value="Trypsin-like serine proteases"/>
    <property type="match status" value="1"/>
</dbReference>
<evidence type="ECO:0000256" key="1">
    <source>
        <dbReference type="SAM" id="MobiDB-lite"/>
    </source>
</evidence>
<keyword evidence="3" id="KW-0378">Hydrolase</keyword>
<keyword evidence="2" id="KW-0472">Membrane</keyword>
<dbReference type="EMBL" id="PVNL01000135">
    <property type="protein sequence ID" value="PRP96452.1"/>
    <property type="molecule type" value="Genomic_DNA"/>
</dbReference>
<feature type="transmembrane region" description="Helical" evidence="2">
    <location>
        <begin position="375"/>
        <end position="402"/>
    </location>
</feature>
<accession>A0A2S9XUC4</accession>
<organism evidence="3 4">
    <name type="scientific">Enhygromyxa salina</name>
    <dbReference type="NCBI Taxonomy" id="215803"/>
    <lineage>
        <taxon>Bacteria</taxon>
        <taxon>Pseudomonadati</taxon>
        <taxon>Myxococcota</taxon>
        <taxon>Polyangia</taxon>
        <taxon>Nannocystales</taxon>
        <taxon>Nannocystaceae</taxon>
        <taxon>Enhygromyxa</taxon>
    </lineage>
</organism>
<dbReference type="PRINTS" id="PR00834">
    <property type="entry name" value="PROTEASES2C"/>
</dbReference>
<comment type="caution">
    <text evidence="3">The sequence shown here is derived from an EMBL/GenBank/DDBJ whole genome shotgun (WGS) entry which is preliminary data.</text>
</comment>
<dbReference type="GO" id="GO:0004252">
    <property type="term" value="F:serine-type endopeptidase activity"/>
    <property type="evidence" value="ECO:0007669"/>
    <property type="project" value="InterPro"/>
</dbReference>
<gene>
    <name evidence="3" type="primary">htrB</name>
    <name evidence="3" type="ORF">ENSA7_72670</name>
</gene>
<keyword evidence="2" id="KW-0812">Transmembrane</keyword>
<evidence type="ECO:0000256" key="2">
    <source>
        <dbReference type="SAM" id="Phobius"/>
    </source>
</evidence>
<name>A0A2S9XUC4_9BACT</name>
<dbReference type="Proteomes" id="UP000238823">
    <property type="component" value="Unassembled WGS sequence"/>
</dbReference>
<sequence length="430" mass="43291">MDKADPVGEAPALFHPARYRGLTAIVVALAMVPAAGHAQAPPEPTPETQEPVGSDVAPAESDVPASPAARPPAPQPPAPAPASATNGASWGGKLSVQRCPFAAPVLPAQTELALNATLIVRVPDGVGSAVLISPDGFALTAAHVVENHQTVGLVTRAGATLSATVVRVDEAQDVALLKMETQPGATPCLAPAVGQVPLGSDVFVLGSPAGEELSFSVAKGIISGYRSLGGLQFVQFDAAVNPGNSGGPAVDQAGQIVGITSWKLSDVSLEGLSFAVPCDVALSALDVELGDASSPDWNTHTGRRSLAPKATPGGAPTHVDHASPADPQQRKRLRVKRGLITAGILGMSVGVVSVAATGGVYYITKISGETTQSSWSALVAVNTIGWALAGVGAGALIVGIALPKRVKKSGAAARLEIMPNPTGAMLQGSF</sequence>
<dbReference type="InterPro" id="IPR001940">
    <property type="entry name" value="Peptidase_S1C"/>
</dbReference>
<reference evidence="3 4" key="1">
    <citation type="submission" date="2018-03" db="EMBL/GenBank/DDBJ databases">
        <title>Draft Genome Sequences of the Obligatory Marine Myxobacteria Enhygromyxa salina SWB007.</title>
        <authorList>
            <person name="Poehlein A."/>
            <person name="Moghaddam J.A."/>
            <person name="Harms H."/>
            <person name="Alanjari M."/>
            <person name="Koenig G.M."/>
            <person name="Daniel R."/>
            <person name="Schaeberle T.F."/>
        </authorList>
    </citation>
    <scope>NUCLEOTIDE SEQUENCE [LARGE SCALE GENOMIC DNA]</scope>
    <source>
        <strain evidence="3 4">SWB007</strain>
    </source>
</reference>
<dbReference type="Pfam" id="PF13365">
    <property type="entry name" value="Trypsin_2"/>
    <property type="match status" value="1"/>
</dbReference>
<feature type="transmembrane region" description="Helical" evidence="2">
    <location>
        <begin position="339"/>
        <end position="363"/>
    </location>
</feature>
<dbReference type="InterPro" id="IPR009003">
    <property type="entry name" value="Peptidase_S1_PA"/>
</dbReference>
<dbReference type="PANTHER" id="PTHR43019:SF23">
    <property type="entry name" value="PROTEASE DO-LIKE 5, CHLOROPLASTIC"/>
    <property type="match status" value="1"/>
</dbReference>
<dbReference type="PANTHER" id="PTHR43019">
    <property type="entry name" value="SERINE ENDOPROTEASE DEGS"/>
    <property type="match status" value="1"/>
</dbReference>
<feature type="region of interest" description="Disordered" evidence="1">
    <location>
        <begin position="36"/>
        <end position="86"/>
    </location>
</feature>
<feature type="compositionally biased region" description="Pro residues" evidence="1">
    <location>
        <begin position="69"/>
        <end position="80"/>
    </location>
</feature>
<keyword evidence="3" id="KW-0645">Protease</keyword>
<feature type="region of interest" description="Disordered" evidence="1">
    <location>
        <begin position="293"/>
        <end position="331"/>
    </location>
</feature>
<keyword evidence="2" id="KW-1133">Transmembrane helix</keyword>
<dbReference type="AlphaFoldDB" id="A0A2S9XUC4"/>
<evidence type="ECO:0000313" key="4">
    <source>
        <dbReference type="Proteomes" id="UP000238823"/>
    </source>
</evidence>
<protein>
    <submittedName>
        <fullName evidence="3">Serine protease Do-like HtrB</fullName>
        <ecNumber evidence="3">3.4.21.107</ecNumber>
    </submittedName>
</protein>
<proteinExistence type="predicted"/>